<keyword evidence="2" id="KW-0472">Membrane</keyword>
<dbReference type="AlphaFoldDB" id="A0AAV4HB28"/>
<dbReference type="Proteomes" id="UP000762676">
    <property type="component" value="Unassembled WGS sequence"/>
</dbReference>
<keyword evidence="2" id="KW-1133">Transmembrane helix</keyword>
<comment type="caution">
    <text evidence="3">The sequence shown here is derived from an EMBL/GenBank/DDBJ whole genome shotgun (WGS) entry which is preliminary data.</text>
</comment>
<keyword evidence="4" id="KW-1185">Reference proteome</keyword>
<evidence type="ECO:0000313" key="4">
    <source>
        <dbReference type="Proteomes" id="UP000762676"/>
    </source>
</evidence>
<dbReference type="EMBL" id="BMAT01012612">
    <property type="protein sequence ID" value="GFR95468.1"/>
    <property type="molecule type" value="Genomic_DNA"/>
</dbReference>
<evidence type="ECO:0008006" key="5">
    <source>
        <dbReference type="Google" id="ProtNLM"/>
    </source>
</evidence>
<feature type="transmembrane region" description="Helical" evidence="2">
    <location>
        <begin position="424"/>
        <end position="444"/>
    </location>
</feature>
<protein>
    <recommendedName>
        <fullName evidence="5">F-box domain-containing protein</fullName>
    </recommendedName>
</protein>
<evidence type="ECO:0000256" key="2">
    <source>
        <dbReference type="SAM" id="Phobius"/>
    </source>
</evidence>
<evidence type="ECO:0000313" key="3">
    <source>
        <dbReference type="EMBL" id="GFR95468.1"/>
    </source>
</evidence>
<feature type="region of interest" description="Disordered" evidence="1">
    <location>
        <begin position="279"/>
        <end position="298"/>
    </location>
</feature>
<proteinExistence type="predicted"/>
<feature type="compositionally biased region" description="Polar residues" evidence="1">
    <location>
        <begin position="279"/>
        <end position="294"/>
    </location>
</feature>
<sequence>MSPEYIPRCYPLLRLPDLRCLRARLKQISSCRRSMQDFCLDQFLTEWTHRPEPVLVYSALRKSHSNDDIHLLQRELNKLCLNNSNSACCDVLRCYNSVSDGLEGLTEECVDVLKCYNSVSDGLGGLTEDCVDVLRCYNSESDGLEGLTEDSVDVLRCYNSVSDGLEGLTEDCADVLRCYNSVSDGLKGLTEDCVDVLRCYNSVCDGLERLTEDSVDVLRLEMCLQRLANHKPGDRLELCLQRLANRKPGTVITVRNTLGPGLDFLNVYTHQSQHLVTPMDRNQSANPDSSSSDRPTAAPLRAATKRLMSASPIFYFNTWSIFGVIASAFLRHEKSITPSLSVSTTVSSSRPSSLPTLPGTVPYQVLGDLDSHLEPRDRRSLALMCNRDSLSPQFSPWRKKLLHCYIALQGKLLVYSLRAPLGTFLQLVIPLAIVSFSLFVFWPINARGPEKVLSSAK</sequence>
<accession>A0AAV4HB28</accession>
<gene>
    <name evidence="3" type="ORF">ElyMa_006273900</name>
</gene>
<evidence type="ECO:0000256" key="1">
    <source>
        <dbReference type="SAM" id="MobiDB-lite"/>
    </source>
</evidence>
<keyword evidence="2" id="KW-0812">Transmembrane</keyword>
<reference evidence="3 4" key="1">
    <citation type="journal article" date="2021" name="Elife">
        <title>Chloroplast acquisition without the gene transfer in kleptoplastic sea slugs, Plakobranchus ocellatus.</title>
        <authorList>
            <person name="Maeda T."/>
            <person name="Takahashi S."/>
            <person name="Yoshida T."/>
            <person name="Shimamura S."/>
            <person name="Takaki Y."/>
            <person name="Nagai Y."/>
            <person name="Toyoda A."/>
            <person name="Suzuki Y."/>
            <person name="Arimoto A."/>
            <person name="Ishii H."/>
            <person name="Satoh N."/>
            <person name="Nishiyama T."/>
            <person name="Hasebe M."/>
            <person name="Maruyama T."/>
            <person name="Minagawa J."/>
            <person name="Obokata J."/>
            <person name="Shigenobu S."/>
        </authorList>
    </citation>
    <scope>NUCLEOTIDE SEQUENCE [LARGE SCALE GENOMIC DNA]</scope>
</reference>
<organism evidence="3 4">
    <name type="scientific">Elysia marginata</name>
    <dbReference type="NCBI Taxonomy" id="1093978"/>
    <lineage>
        <taxon>Eukaryota</taxon>
        <taxon>Metazoa</taxon>
        <taxon>Spiralia</taxon>
        <taxon>Lophotrochozoa</taxon>
        <taxon>Mollusca</taxon>
        <taxon>Gastropoda</taxon>
        <taxon>Heterobranchia</taxon>
        <taxon>Euthyneura</taxon>
        <taxon>Panpulmonata</taxon>
        <taxon>Sacoglossa</taxon>
        <taxon>Placobranchoidea</taxon>
        <taxon>Plakobranchidae</taxon>
        <taxon>Elysia</taxon>
    </lineage>
</organism>
<name>A0AAV4HB28_9GAST</name>